<dbReference type="PANTHER" id="PTHR24180:SF45">
    <property type="entry name" value="POLY [ADP-RIBOSE] POLYMERASE TANKYRASE"/>
    <property type="match status" value="1"/>
</dbReference>
<dbReference type="PROSITE" id="PS50297">
    <property type="entry name" value="ANK_REP_REGION"/>
    <property type="match status" value="2"/>
</dbReference>
<feature type="repeat" description="ANK" evidence="3">
    <location>
        <begin position="69"/>
        <end position="101"/>
    </location>
</feature>
<proteinExistence type="predicted"/>
<feature type="signal peptide" evidence="4">
    <location>
        <begin position="1"/>
        <end position="21"/>
    </location>
</feature>
<evidence type="ECO:0000256" key="2">
    <source>
        <dbReference type="ARBA" id="ARBA00023043"/>
    </source>
</evidence>
<evidence type="ECO:0000256" key="1">
    <source>
        <dbReference type="ARBA" id="ARBA00022737"/>
    </source>
</evidence>
<gene>
    <name evidence="5" type="ORF">OIU83_09110</name>
</gene>
<dbReference type="AlphaFoldDB" id="A0A9X3C4I0"/>
<dbReference type="Proteomes" id="UP001151079">
    <property type="component" value="Unassembled WGS sequence"/>
</dbReference>
<keyword evidence="6" id="KW-1185">Reference proteome</keyword>
<protein>
    <submittedName>
        <fullName evidence="5">Ankyrin repeat domain-containing protein</fullName>
    </submittedName>
</protein>
<dbReference type="InterPro" id="IPR051637">
    <property type="entry name" value="Ank_repeat_dom-contain_49"/>
</dbReference>
<dbReference type="Gene3D" id="1.25.40.20">
    <property type="entry name" value="Ankyrin repeat-containing domain"/>
    <property type="match status" value="1"/>
</dbReference>
<dbReference type="SMART" id="SM00248">
    <property type="entry name" value="ANK"/>
    <property type="match status" value="2"/>
</dbReference>
<evidence type="ECO:0000313" key="6">
    <source>
        <dbReference type="Proteomes" id="UP001151079"/>
    </source>
</evidence>
<comment type="caution">
    <text evidence="5">The sequence shown here is derived from an EMBL/GenBank/DDBJ whole genome shotgun (WGS) entry which is preliminary data.</text>
</comment>
<name>A0A9X3C4I0_9FLAO</name>
<reference evidence="5" key="1">
    <citation type="submission" date="2022-10" db="EMBL/GenBank/DDBJ databases">
        <title>Two novel species of Flavobacterium.</title>
        <authorList>
            <person name="Liu Q."/>
            <person name="Xin Y.-H."/>
        </authorList>
    </citation>
    <scope>NUCLEOTIDE SEQUENCE</scope>
    <source>
        <strain evidence="5">LS1R49</strain>
    </source>
</reference>
<evidence type="ECO:0000256" key="4">
    <source>
        <dbReference type="SAM" id="SignalP"/>
    </source>
</evidence>
<organism evidence="5 6">
    <name type="scientific">Flavobacterium shii</name>
    <dbReference type="NCBI Taxonomy" id="2987687"/>
    <lineage>
        <taxon>Bacteria</taxon>
        <taxon>Pseudomonadati</taxon>
        <taxon>Bacteroidota</taxon>
        <taxon>Flavobacteriia</taxon>
        <taxon>Flavobacteriales</taxon>
        <taxon>Flavobacteriaceae</taxon>
        <taxon>Flavobacterium</taxon>
    </lineage>
</organism>
<dbReference type="Pfam" id="PF12796">
    <property type="entry name" value="Ank_2"/>
    <property type="match status" value="1"/>
</dbReference>
<accession>A0A9X3C4I0</accession>
<keyword evidence="4" id="KW-0732">Signal</keyword>
<dbReference type="RefSeq" id="WP_264205942.1">
    <property type="nucleotide sequence ID" value="NZ_JAOZEW010000008.1"/>
</dbReference>
<dbReference type="SUPFAM" id="SSF48403">
    <property type="entry name" value="Ankyrin repeat"/>
    <property type="match status" value="1"/>
</dbReference>
<sequence length="128" mass="13898">MKKSIVYLGVALVAFANVTLASSLDYKSFINDKHLNYEVSPLNDAICKGDIETVKQLIESGANVNKFSGGLTPLMTAARYNKVEIIKLLISSGAKLRIEAENGYTALTYAEVSKAKDAEALLKTLLKK</sequence>
<keyword evidence="1" id="KW-0677">Repeat</keyword>
<dbReference type="InterPro" id="IPR002110">
    <property type="entry name" value="Ankyrin_rpt"/>
</dbReference>
<feature type="chain" id="PRO_5040947396" evidence="4">
    <location>
        <begin position="22"/>
        <end position="128"/>
    </location>
</feature>
<dbReference type="EMBL" id="JAOZEW010000008">
    <property type="protein sequence ID" value="MCV9927809.1"/>
    <property type="molecule type" value="Genomic_DNA"/>
</dbReference>
<feature type="repeat" description="ANK" evidence="3">
    <location>
        <begin position="37"/>
        <end position="69"/>
    </location>
</feature>
<evidence type="ECO:0000313" key="5">
    <source>
        <dbReference type="EMBL" id="MCV9927809.1"/>
    </source>
</evidence>
<dbReference type="PANTHER" id="PTHR24180">
    <property type="entry name" value="CYCLIN-DEPENDENT KINASE INHIBITOR 2C-RELATED"/>
    <property type="match status" value="1"/>
</dbReference>
<dbReference type="PROSITE" id="PS50088">
    <property type="entry name" value="ANK_REPEAT"/>
    <property type="match status" value="2"/>
</dbReference>
<evidence type="ECO:0000256" key="3">
    <source>
        <dbReference type="PROSITE-ProRule" id="PRU00023"/>
    </source>
</evidence>
<dbReference type="InterPro" id="IPR036770">
    <property type="entry name" value="Ankyrin_rpt-contain_sf"/>
</dbReference>
<keyword evidence="2 3" id="KW-0040">ANK repeat</keyword>